<evidence type="ECO:0000313" key="2">
    <source>
        <dbReference type="EMBL" id="CAB4918216.1"/>
    </source>
</evidence>
<evidence type="ECO:0000256" key="1">
    <source>
        <dbReference type="SAM" id="MobiDB-lite"/>
    </source>
</evidence>
<sequence length="159" mass="16632">MERATRINEGGSARPVNSFRVSSKITIMVNDAVKATASPPRAKLNPAESTNNTRAKLHARRLPLSSCPDNNTMHEPIPTESTALSSTSGKGEISSSSNKVRALMAGTALSMVSTPTMVVSRATTRTKPDRRTAATCAPANALVGNGAVGTSEDLRLVPC</sequence>
<name>A0A6J7HHW2_9ZZZZ</name>
<protein>
    <submittedName>
        <fullName evidence="2">Unannotated protein</fullName>
    </submittedName>
</protein>
<feature type="compositionally biased region" description="Low complexity" evidence="1">
    <location>
        <begin position="85"/>
        <end position="96"/>
    </location>
</feature>
<gene>
    <name evidence="2" type="ORF">UFOPK3519_01799</name>
</gene>
<proteinExistence type="predicted"/>
<organism evidence="2">
    <name type="scientific">freshwater metagenome</name>
    <dbReference type="NCBI Taxonomy" id="449393"/>
    <lineage>
        <taxon>unclassified sequences</taxon>
        <taxon>metagenomes</taxon>
        <taxon>ecological metagenomes</taxon>
    </lineage>
</organism>
<dbReference type="EMBL" id="CAFBMG010000209">
    <property type="protein sequence ID" value="CAB4918216.1"/>
    <property type="molecule type" value="Genomic_DNA"/>
</dbReference>
<accession>A0A6J7HHW2</accession>
<reference evidence="2" key="1">
    <citation type="submission" date="2020-05" db="EMBL/GenBank/DDBJ databases">
        <authorList>
            <person name="Chiriac C."/>
            <person name="Salcher M."/>
            <person name="Ghai R."/>
            <person name="Kavagutti S V."/>
        </authorList>
    </citation>
    <scope>NUCLEOTIDE SEQUENCE</scope>
</reference>
<feature type="compositionally biased region" description="Polar residues" evidence="1">
    <location>
        <begin position="67"/>
        <end position="84"/>
    </location>
</feature>
<dbReference type="AlphaFoldDB" id="A0A6J7HHW2"/>
<feature type="region of interest" description="Disordered" evidence="1">
    <location>
        <begin position="36"/>
        <end position="96"/>
    </location>
</feature>